<sequence length="57" mass="6604">MGAIIPALMHRIPSELEVKPSILEFIGPSLDSGIYWPKPRFWNLLAPFRLRSYHLNN</sequence>
<proteinExistence type="predicted"/>
<dbReference type="Proteomes" id="UP001634393">
    <property type="component" value="Unassembled WGS sequence"/>
</dbReference>
<protein>
    <submittedName>
        <fullName evidence="1">Uncharacterized protein</fullName>
    </submittedName>
</protein>
<gene>
    <name evidence="1" type="ORF">ACJIZ3_000647</name>
</gene>
<dbReference type="AlphaFoldDB" id="A0ABD3R8A8"/>
<keyword evidence="2" id="KW-1185">Reference proteome</keyword>
<reference evidence="1 2" key="1">
    <citation type="submission" date="2024-12" db="EMBL/GenBank/DDBJ databases">
        <title>The unique morphological basis and parallel evolutionary history of personate flowers in Penstemon.</title>
        <authorList>
            <person name="Depatie T.H."/>
            <person name="Wessinger C.A."/>
        </authorList>
    </citation>
    <scope>NUCLEOTIDE SEQUENCE [LARGE SCALE GENOMIC DNA]</scope>
    <source>
        <strain evidence="1">WTNN_2</strain>
        <tissue evidence="1">Leaf</tissue>
    </source>
</reference>
<name>A0ABD3R8A8_9LAMI</name>
<comment type="caution">
    <text evidence="1">The sequence shown here is derived from an EMBL/GenBank/DDBJ whole genome shotgun (WGS) entry which is preliminary data.</text>
</comment>
<evidence type="ECO:0000313" key="2">
    <source>
        <dbReference type="Proteomes" id="UP001634393"/>
    </source>
</evidence>
<accession>A0ABD3R8A8</accession>
<organism evidence="1 2">
    <name type="scientific">Penstemon smallii</name>
    <dbReference type="NCBI Taxonomy" id="265156"/>
    <lineage>
        <taxon>Eukaryota</taxon>
        <taxon>Viridiplantae</taxon>
        <taxon>Streptophyta</taxon>
        <taxon>Embryophyta</taxon>
        <taxon>Tracheophyta</taxon>
        <taxon>Spermatophyta</taxon>
        <taxon>Magnoliopsida</taxon>
        <taxon>eudicotyledons</taxon>
        <taxon>Gunneridae</taxon>
        <taxon>Pentapetalae</taxon>
        <taxon>asterids</taxon>
        <taxon>lamiids</taxon>
        <taxon>Lamiales</taxon>
        <taxon>Plantaginaceae</taxon>
        <taxon>Cheloneae</taxon>
        <taxon>Penstemon</taxon>
    </lineage>
</organism>
<dbReference type="EMBL" id="JBJXBP010000887">
    <property type="protein sequence ID" value="KAL3806216.1"/>
    <property type="molecule type" value="Genomic_DNA"/>
</dbReference>
<evidence type="ECO:0000313" key="1">
    <source>
        <dbReference type="EMBL" id="KAL3806216.1"/>
    </source>
</evidence>